<reference evidence="2 3" key="1">
    <citation type="journal article" date="2016" name="Nat. Commun.">
        <title>Thousands of microbial genomes shed light on interconnected biogeochemical processes in an aquifer system.</title>
        <authorList>
            <person name="Anantharaman K."/>
            <person name="Brown C.T."/>
            <person name="Hug L.A."/>
            <person name="Sharon I."/>
            <person name="Castelle C.J."/>
            <person name="Probst A.J."/>
            <person name="Thomas B.C."/>
            <person name="Singh A."/>
            <person name="Wilkins M.J."/>
            <person name="Karaoz U."/>
            <person name="Brodie E.L."/>
            <person name="Williams K.H."/>
            <person name="Hubbard S.S."/>
            <person name="Banfield J.F."/>
        </authorList>
    </citation>
    <scope>NUCLEOTIDE SEQUENCE [LARGE SCALE GENOMIC DNA]</scope>
</reference>
<evidence type="ECO:0000313" key="2">
    <source>
        <dbReference type="EMBL" id="OGB88913.1"/>
    </source>
</evidence>
<comment type="caution">
    <text evidence="2">The sequence shown here is derived from an EMBL/GenBank/DDBJ whole genome shotgun (WGS) entry which is preliminary data.</text>
</comment>
<dbReference type="Pfam" id="PF00535">
    <property type="entry name" value="Glycos_transf_2"/>
    <property type="match status" value="1"/>
</dbReference>
<evidence type="ECO:0000313" key="3">
    <source>
        <dbReference type="Proteomes" id="UP000178724"/>
    </source>
</evidence>
<sequence>MKPFTIVVPAYNEEEILADNIKQLTSYLTPHTLYEIIIVSNGSTDSTEAIGRELEKKFPQVRSFALPEKSVGRAFKKGITEAKYEHIIFIDADLSADLVFISKANDLLDKNVLVLGTKIGGLQNRSLFRKLGSFVFYLSVLTIMGLRYADYAPGAKAYRKSFLEKYFNYIDDYTSFVLNLTFIAHVKKEPVAEVAIACDDRRISRFNLWREAASKYRGLFTLKFKQLTGSL</sequence>
<gene>
    <name evidence="2" type="ORF">A2625_00350</name>
</gene>
<dbReference type="PANTHER" id="PTHR48090">
    <property type="entry name" value="UNDECAPRENYL-PHOSPHATE 4-DEOXY-4-FORMAMIDO-L-ARABINOSE TRANSFERASE-RELATED"/>
    <property type="match status" value="1"/>
</dbReference>
<dbReference type="Gene3D" id="3.90.550.10">
    <property type="entry name" value="Spore Coat Polysaccharide Biosynthesis Protein SpsA, Chain A"/>
    <property type="match status" value="1"/>
</dbReference>
<dbReference type="CDD" id="cd04179">
    <property type="entry name" value="DPM_DPG-synthase_like"/>
    <property type="match status" value="1"/>
</dbReference>
<dbReference type="SUPFAM" id="SSF53448">
    <property type="entry name" value="Nucleotide-diphospho-sugar transferases"/>
    <property type="match status" value="1"/>
</dbReference>
<dbReference type="InterPro" id="IPR029044">
    <property type="entry name" value="Nucleotide-diphossugar_trans"/>
</dbReference>
<accession>A0A1F4PYP0</accession>
<protein>
    <recommendedName>
        <fullName evidence="1">Glycosyltransferase 2-like domain-containing protein</fullName>
    </recommendedName>
</protein>
<proteinExistence type="predicted"/>
<name>A0A1F4PYP0_UNCSA</name>
<evidence type="ECO:0000259" key="1">
    <source>
        <dbReference type="Pfam" id="PF00535"/>
    </source>
</evidence>
<dbReference type="EMBL" id="METM01000032">
    <property type="protein sequence ID" value="OGB88913.1"/>
    <property type="molecule type" value="Genomic_DNA"/>
</dbReference>
<dbReference type="AlphaFoldDB" id="A0A1F4PYP0"/>
<feature type="domain" description="Glycosyltransferase 2-like" evidence="1">
    <location>
        <begin position="5"/>
        <end position="167"/>
    </location>
</feature>
<dbReference type="InterPro" id="IPR001173">
    <property type="entry name" value="Glyco_trans_2-like"/>
</dbReference>
<dbReference type="InterPro" id="IPR050256">
    <property type="entry name" value="Glycosyltransferase_2"/>
</dbReference>
<organism evidence="2 3">
    <name type="scientific">candidate division WOR-1 bacterium RIFCSPHIGHO2_01_FULL_53_15</name>
    <dbReference type="NCBI Taxonomy" id="1802564"/>
    <lineage>
        <taxon>Bacteria</taxon>
        <taxon>Bacillati</taxon>
        <taxon>Saganbacteria</taxon>
    </lineage>
</organism>
<dbReference type="Proteomes" id="UP000178724">
    <property type="component" value="Unassembled WGS sequence"/>
</dbReference>